<dbReference type="EMBL" id="JMIY01000007">
    <property type="protein sequence ID" value="KCZ70970.1"/>
    <property type="molecule type" value="Genomic_DNA"/>
</dbReference>
<accession>A0A062V6H6</accession>
<dbReference type="Gene3D" id="3.10.450.620">
    <property type="entry name" value="JHP933, nucleotidyltransferase-like core domain"/>
    <property type="match status" value="1"/>
</dbReference>
<sequence>MLSRKNLESMKSVLGYNLGQVESDYLQHILLLFLSKRAGTWLVFKGGTALQKAYGLNRFSDDLDFTSKKEDLEEIAHGIKTDLAIFGLENELKINRMENVSEVIVYSIKGPLYDGTPRSMAVQRVEVSLRERVILKEEIHEVVPVYPDLQPYLLTMMNPEEILSEKVRAIMTRNKARDVYDTRFLIKKKIPINPELINKKLEYYGMVFDLDAFTASLMDKNRIWEKELKPLVSFIPNFEKTAKEILDAFS</sequence>
<comment type="caution">
    <text evidence="1">The sequence shown here is derived from an EMBL/GenBank/DDBJ whole genome shotgun (WGS) entry which is preliminary data.</text>
</comment>
<dbReference type="InterPro" id="IPR014942">
    <property type="entry name" value="AbiEii"/>
</dbReference>
<organism evidence="1 2">
    <name type="scientific">Candidatus Methanoperedens nitratireducens</name>
    <dbReference type="NCBI Taxonomy" id="1392998"/>
    <lineage>
        <taxon>Archaea</taxon>
        <taxon>Methanobacteriati</taxon>
        <taxon>Methanobacteriota</taxon>
        <taxon>Stenosarchaea group</taxon>
        <taxon>Methanomicrobia</taxon>
        <taxon>Methanosarcinales</taxon>
        <taxon>ANME-2 cluster</taxon>
        <taxon>Candidatus Methanoperedentaceae</taxon>
        <taxon>Candidatus Methanoperedens</taxon>
    </lineage>
</organism>
<reference evidence="1 2" key="1">
    <citation type="journal article" date="2013" name="Nature">
        <title>Anaerobic oxidation of methane coupled to nitrate reduction in a novel archaeal lineage.</title>
        <authorList>
            <person name="Haroon M.F."/>
            <person name="Hu S."/>
            <person name="Shi Y."/>
            <person name="Imelfort M."/>
            <person name="Keller J."/>
            <person name="Hugenholtz P."/>
            <person name="Yuan Z."/>
            <person name="Tyson G.W."/>
        </authorList>
    </citation>
    <scope>NUCLEOTIDE SEQUENCE [LARGE SCALE GENOMIC DNA]</scope>
    <source>
        <strain evidence="1 2">ANME-2d</strain>
    </source>
</reference>
<protein>
    <recommendedName>
        <fullName evidence="3">Nucleotidyl transferase AbiEii/AbiGii toxin family protein</fullName>
    </recommendedName>
</protein>
<keyword evidence="2" id="KW-1185">Reference proteome</keyword>
<dbReference type="Pfam" id="PF08843">
    <property type="entry name" value="AbiEii"/>
    <property type="match status" value="1"/>
</dbReference>
<dbReference type="RefSeq" id="WP_048093038.1">
    <property type="nucleotide sequence ID" value="NZ_JMIY01000007.1"/>
</dbReference>
<dbReference type="AlphaFoldDB" id="A0A062V6H6"/>
<evidence type="ECO:0000313" key="2">
    <source>
        <dbReference type="Proteomes" id="UP000027153"/>
    </source>
</evidence>
<evidence type="ECO:0008006" key="3">
    <source>
        <dbReference type="Google" id="ProtNLM"/>
    </source>
</evidence>
<proteinExistence type="predicted"/>
<evidence type="ECO:0000313" key="1">
    <source>
        <dbReference type="EMBL" id="KCZ70970.1"/>
    </source>
</evidence>
<dbReference type="OrthoDB" id="359531at2157"/>
<name>A0A062V6H6_9EURY</name>
<gene>
    <name evidence="1" type="ORF">ANME2D_02999</name>
</gene>
<dbReference type="Proteomes" id="UP000027153">
    <property type="component" value="Unassembled WGS sequence"/>
</dbReference>